<feature type="transmembrane region" description="Helical" evidence="2">
    <location>
        <begin position="178"/>
        <end position="195"/>
    </location>
</feature>
<evidence type="ECO:0000256" key="1">
    <source>
        <dbReference type="SAM" id="MobiDB-lite"/>
    </source>
</evidence>
<evidence type="ECO:0000313" key="5">
    <source>
        <dbReference type="Proteomes" id="UP000676325"/>
    </source>
</evidence>
<evidence type="ECO:0000259" key="3">
    <source>
        <dbReference type="Pfam" id="PF01841"/>
    </source>
</evidence>
<keyword evidence="2" id="KW-1133">Transmembrane helix</keyword>
<feature type="transmembrane region" description="Helical" evidence="2">
    <location>
        <begin position="614"/>
        <end position="638"/>
    </location>
</feature>
<protein>
    <submittedName>
        <fullName evidence="4">Transglutaminase domain-containing protein</fullName>
    </submittedName>
</protein>
<feature type="transmembrane region" description="Helical" evidence="2">
    <location>
        <begin position="127"/>
        <end position="147"/>
    </location>
</feature>
<feature type="transmembrane region" description="Helical" evidence="2">
    <location>
        <begin position="211"/>
        <end position="231"/>
    </location>
</feature>
<name>A0A941IHH5_9ACTN</name>
<dbReference type="RefSeq" id="WP_212519675.1">
    <property type="nucleotide sequence ID" value="NZ_JAGSOH010000059.1"/>
</dbReference>
<feature type="transmembrane region" description="Helical" evidence="2">
    <location>
        <begin position="12"/>
        <end position="30"/>
    </location>
</feature>
<keyword evidence="2" id="KW-0472">Membrane</keyword>
<dbReference type="PANTHER" id="PTHR42736">
    <property type="entry name" value="PROTEIN-GLUTAMINE GAMMA-GLUTAMYLTRANSFERASE"/>
    <property type="match status" value="1"/>
</dbReference>
<evidence type="ECO:0000256" key="2">
    <source>
        <dbReference type="SAM" id="Phobius"/>
    </source>
</evidence>
<feature type="region of interest" description="Disordered" evidence="1">
    <location>
        <begin position="553"/>
        <end position="599"/>
    </location>
</feature>
<dbReference type="InterPro" id="IPR052901">
    <property type="entry name" value="Bact_TGase-like"/>
</dbReference>
<proteinExistence type="predicted"/>
<dbReference type="EMBL" id="JAGSOH010000059">
    <property type="protein sequence ID" value="MBR7828540.1"/>
    <property type="molecule type" value="Genomic_DNA"/>
</dbReference>
<dbReference type="Pfam" id="PF01841">
    <property type="entry name" value="Transglut_core"/>
    <property type="match status" value="1"/>
</dbReference>
<comment type="caution">
    <text evidence="4">The sequence shown here is derived from an EMBL/GenBank/DDBJ whole genome shotgun (WGS) entry which is preliminary data.</text>
</comment>
<dbReference type="Gene3D" id="3.10.620.30">
    <property type="match status" value="1"/>
</dbReference>
<feature type="transmembrane region" description="Helical" evidence="2">
    <location>
        <begin position="66"/>
        <end position="88"/>
    </location>
</feature>
<gene>
    <name evidence="4" type="ORF">KDK95_19670</name>
</gene>
<dbReference type="InterPro" id="IPR002931">
    <property type="entry name" value="Transglutaminase-like"/>
</dbReference>
<organism evidence="4 5">
    <name type="scientific">Actinospica acidithermotolerans</name>
    <dbReference type="NCBI Taxonomy" id="2828514"/>
    <lineage>
        <taxon>Bacteria</taxon>
        <taxon>Bacillati</taxon>
        <taxon>Actinomycetota</taxon>
        <taxon>Actinomycetes</taxon>
        <taxon>Catenulisporales</taxon>
        <taxon>Actinospicaceae</taxon>
        <taxon>Actinospica</taxon>
    </lineage>
</organism>
<keyword evidence="2" id="KW-0812">Transmembrane</keyword>
<dbReference type="InterPro" id="IPR038765">
    <property type="entry name" value="Papain-like_cys_pep_sf"/>
</dbReference>
<dbReference type="Proteomes" id="UP000676325">
    <property type="component" value="Unassembled WGS sequence"/>
</dbReference>
<keyword evidence="5" id="KW-1185">Reference proteome</keyword>
<feature type="transmembrane region" description="Helical" evidence="2">
    <location>
        <begin position="154"/>
        <end position="172"/>
    </location>
</feature>
<dbReference type="AlphaFoldDB" id="A0A941IHH5"/>
<feature type="domain" description="Transglutaminase-like" evidence="3">
    <location>
        <begin position="436"/>
        <end position="544"/>
    </location>
</feature>
<feature type="transmembrane region" description="Helical" evidence="2">
    <location>
        <begin position="36"/>
        <end position="54"/>
    </location>
</feature>
<dbReference type="SUPFAM" id="SSF54001">
    <property type="entry name" value="Cysteine proteinases"/>
    <property type="match status" value="1"/>
</dbReference>
<accession>A0A941IHH5</accession>
<evidence type="ECO:0000313" key="4">
    <source>
        <dbReference type="EMBL" id="MBR7828540.1"/>
    </source>
</evidence>
<dbReference type="PANTHER" id="PTHR42736:SF1">
    <property type="entry name" value="PROTEIN-GLUTAMINE GAMMA-GLUTAMYLTRANSFERASE"/>
    <property type="match status" value="1"/>
</dbReference>
<sequence length="768" mass="79503">MTTPRISRAESGTTLIDDSFLAAACAIALYALRATYAGWAFLAVGVAGVLIGLLTTRLAAWATRSVAVAALFAAVAYLVAGPVVLSFASGLGFGAPTPAAVRGIALTAVRCWKQLLTTPPPVGDTEAFLAVPFILGLVGATTGALVIRRIRAAAAPLASPVCVLVLAFALGTSQPSNWPVTAVLFTVVLLIWTALRNHRGGRSVAVSSARTLRISVAAVTLLAAGAVAAAAEPSAPGAQGEGRSILRTRVSPPLNVADYPSPLSGFRKYTKDADLLWNQQLLTVSGLPAGAPIEISILDDYNGWVWGAVNPADGDEYLRVTSSSLPTAPVSGPSATVKITIDAGYAAPTDLRVWLPTVGTVNSVALTGADATQQTGNLWYDSATGSGIVTSGLQAGDTLTLQTSLNQPTLTATDQPYPSGSLTDGYQAQFAARATAWDQGATGSIAQIEAIASYLRRNGAYSDGGAGQGEYLPGHGIGRLTSFLNGRQPVGDDEQYAAALALMAESLGVQARVVFGAVPEADGVVRGSDIHAWVQVRIASGAWASIPYTQFVPDPSKAPQPQPKQNTQQAAGTVVPPPDSAQAPSSPIGSGVNTPGSVHAKAPSQVLPSWLGHLLRILALAASPLLALLLVAGAIRAAKELRRRRRRTRGTASDRFAAGWLDLIDHSRDLGITVPAGLTRRQQAECLPGAEFAALAHQADAAVYGPGDPADEAGAAYWSRLGRARTELSRQAGRRARTRAAYSLGSFMPEIPALSKARRTLRTAGGTR</sequence>
<reference evidence="4" key="1">
    <citation type="submission" date="2021-04" db="EMBL/GenBank/DDBJ databases">
        <title>Genome based classification of Actinospica acidithermotolerans sp. nov., an actinobacterium isolated from an Indonesian hot spring.</title>
        <authorList>
            <person name="Kusuma A.B."/>
            <person name="Putra K.E."/>
            <person name="Nafisah S."/>
            <person name="Loh J."/>
            <person name="Nouioui I."/>
            <person name="Goodfellow M."/>
        </authorList>
    </citation>
    <scope>NUCLEOTIDE SEQUENCE</scope>
    <source>
        <strain evidence="4">MGRD01-02</strain>
    </source>
</reference>